<dbReference type="EMBL" id="SLWN01000026">
    <property type="protein sequence ID" value="TCO13471.1"/>
    <property type="molecule type" value="Genomic_DNA"/>
</dbReference>
<keyword evidence="2" id="KW-1185">Reference proteome</keyword>
<reference evidence="1 2" key="1">
    <citation type="journal article" date="2015" name="Stand. Genomic Sci.">
        <title>Genomic Encyclopedia of Bacterial and Archaeal Type Strains, Phase III: the genomes of soil and plant-associated and newly described type strains.</title>
        <authorList>
            <person name="Whitman W.B."/>
            <person name="Woyke T."/>
            <person name="Klenk H.P."/>
            <person name="Zhou Y."/>
            <person name="Lilburn T.G."/>
            <person name="Beck B.J."/>
            <person name="De Vos P."/>
            <person name="Vandamme P."/>
            <person name="Eisen J.A."/>
            <person name="Garrity G."/>
            <person name="Hugenholtz P."/>
            <person name="Kyrpides N.C."/>
        </authorList>
    </citation>
    <scope>NUCLEOTIDE SEQUENCE [LARGE SCALE GENOMIC DNA]</scope>
    <source>
        <strain evidence="1 2">VKM Ac-2572</strain>
    </source>
</reference>
<evidence type="ECO:0000313" key="2">
    <source>
        <dbReference type="Proteomes" id="UP000294508"/>
    </source>
</evidence>
<dbReference type="InterPro" id="IPR012349">
    <property type="entry name" value="Split_barrel_FMN-bd"/>
</dbReference>
<protein>
    <submittedName>
        <fullName evidence="1">Uncharacterized protein DUF385</fullName>
    </submittedName>
</protein>
<organism evidence="1 2">
    <name type="scientific">Kribbella steppae</name>
    <dbReference type="NCBI Taxonomy" id="2512223"/>
    <lineage>
        <taxon>Bacteria</taxon>
        <taxon>Bacillati</taxon>
        <taxon>Actinomycetota</taxon>
        <taxon>Actinomycetes</taxon>
        <taxon>Propionibacteriales</taxon>
        <taxon>Kribbellaceae</taxon>
        <taxon>Kribbella</taxon>
    </lineage>
</organism>
<dbReference type="Proteomes" id="UP000294508">
    <property type="component" value="Unassembled WGS sequence"/>
</dbReference>
<accession>A0A4R2GSY6</accession>
<dbReference type="Gene3D" id="2.30.110.10">
    <property type="entry name" value="Electron Transport, Fmn-binding Protein, Chain A"/>
    <property type="match status" value="1"/>
</dbReference>
<sequence length="147" mass="15463">MAVTTPLPGWLKPVNRLVKLLSRTGVPLGTIHVLSVPGRVSGAMRTTPVSPLTVDGKRYILSPLPSSDWVLNAQAAGRGLLAAGRKSTPVRLEEVADAAEKAAVLRAFPTEVPGGVSFFIRVGVVTSGSPDEFEAIAPRCVVFRVVP</sequence>
<gene>
    <name evidence="1" type="ORF">EV652_12611</name>
</gene>
<dbReference type="AlphaFoldDB" id="A0A4R2GSY6"/>
<evidence type="ECO:0000313" key="1">
    <source>
        <dbReference type="EMBL" id="TCO13471.1"/>
    </source>
</evidence>
<name>A0A4R2GSY6_9ACTN</name>
<proteinExistence type="predicted"/>
<dbReference type="OrthoDB" id="5186446at2"/>
<comment type="caution">
    <text evidence="1">The sequence shown here is derived from an EMBL/GenBank/DDBJ whole genome shotgun (WGS) entry which is preliminary data.</text>
</comment>
<dbReference type="RefSeq" id="WP_132216768.1">
    <property type="nucleotide sequence ID" value="NZ_SLWN01000026.1"/>
</dbReference>